<evidence type="ECO:0000313" key="1">
    <source>
        <dbReference type="EMBL" id="VDO02199.1"/>
    </source>
</evidence>
<sequence>MLTTLSNTTNLPELKSLLLSILHKLSKKWEDKRSSCAVDQETKEYFDRNNFLSTRTLEELKLMLLLLSFDELRPRQGNVAKERRLHIQIKVVTEFWKELKIRTSENIGDLPKPLLIYLRDWRIKAKKVEIEAENLLKSIKGEWDRLQKYCSSN</sequence>
<organism evidence="3">
    <name type="scientific">Rodentolepis nana</name>
    <name type="common">Dwarf tapeworm</name>
    <name type="synonym">Hymenolepis nana</name>
    <dbReference type="NCBI Taxonomy" id="102285"/>
    <lineage>
        <taxon>Eukaryota</taxon>
        <taxon>Metazoa</taxon>
        <taxon>Spiralia</taxon>
        <taxon>Lophotrochozoa</taxon>
        <taxon>Platyhelminthes</taxon>
        <taxon>Cestoda</taxon>
        <taxon>Eucestoda</taxon>
        <taxon>Cyclophyllidea</taxon>
        <taxon>Hymenolepididae</taxon>
        <taxon>Rodentolepis</taxon>
    </lineage>
</organism>
<dbReference type="EMBL" id="UZAE01006733">
    <property type="protein sequence ID" value="VDO02199.1"/>
    <property type="molecule type" value="Genomic_DNA"/>
</dbReference>
<keyword evidence="2" id="KW-1185">Reference proteome</keyword>
<reference evidence="1 2" key="2">
    <citation type="submission" date="2018-11" db="EMBL/GenBank/DDBJ databases">
        <authorList>
            <consortium name="Pathogen Informatics"/>
        </authorList>
    </citation>
    <scope>NUCLEOTIDE SEQUENCE [LARGE SCALE GENOMIC DNA]</scope>
</reference>
<evidence type="ECO:0000313" key="2">
    <source>
        <dbReference type="Proteomes" id="UP000278807"/>
    </source>
</evidence>
<gene>
    <name evidence="1" type="ORF">HNAJ_LOCUS6339</name>
</gene>
<dbReference type="WBParaSite" id="HNAJ_0000634101-mRNA-1">
    <property type="protein sequence ID" value="HNAJ_0000634101-mRNA-1"/>
    <property type="gene ID" value="HNAJ_0000634101"/>
</dbReference>
<evidence type="ECO:0000313" key="3">
    <source>
        <dbReference type="WBParaSite" id="HNAJ_0000634101-mRNA-1"/>
    </source>
</evidence>
<proteinExistence type="predicted"/>
<protein>
    <submittedName>
        <fullName evidence="1 3">Uncharacterized protein</fullName>
    </submittedName>
</protein>
<dbReference type="Proteomes" id="UP000278807">
    <property type="component" value="Unassembled WGS sequence"/>
</dbReference>
<reference evidence="3" key="1">
    <citation type="submission" date="2017-02" db="UniProtKB">
        <authorList>
            <consortium name="WormBaseParasite"/>
        </authorList>
    </citation>
    <scope>IDENTIFICATION</scope>
</reference>
<dbReference type="AlphaFoldDB" id="A0A0R3TH00"/>
<accession>A0A0R3TH00</accession>
<name>A0A0R3TH00_RODNA</name>